<dbReference type="Proteomes" id="UP000219068">
    <property type="component" value="Unassembled WGS sequence"/>
</dbReference>
<reference evidence="1 2" key="1">
    <citation type="submission" date="2017-08" db="EMBL/GenBank/DDBJ databases">
        <authorList>
            <person name="de Groot N.N."/>
        </authorList>
    </citation>
    <scope>NUCLEOTIDE SEQUENCE [LARGE SCALE GENOMIC DNA]</scope>
    <source>
        <strain evidence="1 2">USBA 78</strain>
    </source>
</reference>
<evidence type="ECO:0000313" key="1">
    <source>
        <dbReference type="EMBL" id="SOB94993.1"/>
    </source>
</evidence>
<evidence type="ECO:0000313" key="2">
    <source>
        <dbReference type="Proteomes" id="UP000219068"/>
    </source>
</evidence>
<dbReference type="AlphaFoldDB" id="A0A285RLL1"/>
<protein>
    <submittedName>
        <fullName evidence="1">Uncharacterized protein</fullName>
    </submittedName>
</protein>
<dbReference type="EMBL" id="OBMM01000001">
    <property type="protein sequence ID" value="SOB94993.1"/>
    <property type="molecule type" value="Genomic_DNA"/>
</dbReference>
<gene>
    <name evidence="1" type="ORF">SAMN05428964_1011322</name>
</gene>
<proteinExistence type="predicted"/>
<organism evidence="1 2">
    <name type="scientific">Thalassospira xiamenensis</name>
    <dbReference type="NCBI Taxonomy" id="220697"/>
    <lineage>
        <taxon>Bacteria</taxon>
        <taxon>Pseudomonadati</taxon>
        <taxon>Pseudomonadota</taxon>
        <taxon>Alphaproteobacteria</taxon>
        <taxon>Rhodospirillales</taxon>
        <taxon>Thalassospiraceae</taxon>
        <taxon>Thalassospira</taxon>
    </lineage>
</organism>
<accession>A0A285RLL1</accession>
<sequence>MRNFIVTPAKAGVHGAGCSVVGPGLFQTEKTPPGQRRRFAFGTRDADGSDRGGAVGVDIDFAQALGDRAGGAGTNFFAIDFGDRADKG</sequence>
<name>A0A285RLL1_9PROT</name>